<evidence type="ECO:0000256" key="3">
    <source>
        <dbReference type="ARBA" id="ARBA00022475"/>
    </source>
</evidence>
<dbReference type="NCBIfam" id="TIGR01411">
    <property type="entry name" value="tatAE"/>
    <property type="match status" value="1"/>
</dbReference>
<evidence type="ECO:0000256" key="2">
    <source>
        <dbReference type="ARBA" id="ARBA00022448"/>
    </source>
</evidence>
<evidence type="ECO:0000256" key="7">
    <source>
        <dbReference type="ARBA" id="ARBA00023010"/>
    </source>
</evidence>
<keyword evidence="7" id="KW-0811">Translocation</keyword>
<dbReference type="PANTHER" id="PTHR42982:SF1">
    <property type="entry name" value="SEC-INDEPENDENT PROTEIN TRANSLOCASE PROTEIN TATA"/>
    <property type="match status" value="1"/>
</dbReference>
<dbReference type="PANTHER" id="PTHR42982">
    <property type="entry name" value="SEC-INDEPENDENT PROTEIN TRANSLOCASE PROTEIN TATA"/>
    <property type="match status" value="1"/>
</dbReference>
<proteinExistence type="inferred from homology"/>
<keyword evidence="9" id="KW-0175">Coiled coil</keyword>
<keyword evidence="5" id="KW-0653">Protein transport</keyword>
<dbReference type="Gene3D" id="1.20.5.3310">
    <property type="match status" value="1"/>
</dbReference>
<evidence type="ECO:0000256" key="9">
    <source>
        <dbReference type="SAM" id="Coils"/>
    </source>
</evidence>
<evidence type="ECO:0000256" key="8">
    <source>
        <dbReference type="ARBA" id="ARBA00023136"/>
    </source>
</evidence>
<sequence length="76" mass="8254">MSEPTITINYAAVPGGWEWVIIALVVLLLFGAKRIPELARGLGQGIREFKGAVDDAKQELDDAAESIDSTDEKPKE</sequence>
<keyword evidence="8 10" id="KW-0472">Membrane</keyword>
<feature type="transmembrane region" description="Helical" evidence="10">
    <location>
        <begin position="6"/>
        <end position="30"/>
    </location>
</feature>
<accession>A0A160VJD3</accession>
<name>A0A160VJD3_9ZZZZ</name>
<dbReference type="HAMAP" id="MF_00236">
    <property type="entry name" value="TatA_E"/>
    <property type="match status" value="1"/>
</dbReference>
<keyword evidence="2" id="KW-0813">Transport</keyword>
<evidence type="ECO:0000256" key="1">
    <source>
        <dbReference type="ARBA" id="ARBA00004162"/>
    </source>
</evidence>
<protein>
    <submittedName>
        <fullName evidence="11">Twin-arginine translocation protein TatA</fullName>
    </submittedName>
</protein>
<dbReference type="EMBL" id="FAXC01000217">
    <property type="protein sequence ID" value="CUV09334.1"/>
    <property type="molecule type" value="Genomic_DNA"/>
</dbReference>
<dbReference type="InterPro" id="IPR006312">
    <property type="entry name" value="TatA/E"/>
</dbReference>
<gene>
    <name evidence="11" type="ORF">MGWOODY_Mmi286</name>
</gene>
<evidence type="ECO:0000256" key="4">
    <source>
        <dbReference type="ARBA" id="ARBA00022692"/>
    </source>
</evidence>
<feature type="coiled-coil region" evidence="9">
    <location>
        <begin position="46"/>
        <end position="73"/>
    </location>
</feature>
<comment type="subcellular location">
    <subcellularLocation>
        <location evidence="1">Cell membrane</location>
        <topology evidence="1">Single-pass membrane protein</topology>
    </subcellularLocation>
</comment>
<organism evidence="11">
    <name type="scientific">hydrothermal vent metagenome</name>
    <dbReference type="NCBI Taxonomy" id="652676"/>
    <lineage>
        <taxon>unclassified sequences</taxon>
        <taxon>metagenomes</taxon>
        <taxon>ecological metagenomes</taxon>
    </lineage>
</organism>
<reference evidence="11" key="1">
    <citation type="submission" date="2015-10" db="EMBL/GenBank/DDBJ databases">
        <authorList>
            <person name="Gilbert D.G."/>
        </authorList>
    </citation>
    <scope>NUCLEOTIDE SEQUENCE</scope>
</reference>
<evidence type="ECO:0000256" key="5">
    <source>
        <dbReference type="ARBA" id="ARBA00022927"/>
    </source>
</evidence>
<evidence type="ECO:0000256" key="6">
    <source>
        <dbReference type="ARBA" id="ARBA00022989"/>
    </source>
</evidence>
<dbReference type="InterPro" id="IPR003369">
    <property type="entry name" value="TatA/B/E"/>
</dbReference>
<evidence type="ECO:0000256" key="10">
    <source>
        <dbReference type="SAM" id="Phobius"/>
    </source>
</evidence>
<keyword evidence="3" id="KW-1003">Cell membrane</keyword>
<dbReference type="GO" id="GO:0005886">
    <property type="term" value="C:plasma membrane"/>
    <property type="evidence" value="ECO:0007669"/>
    <property type="project" value="UniProtKB-SubCell"/>
</dbReference>
<dbReference type="Pfam" id="PF02416">
    <property type="entry name" value="TatA_B_E"/>
    <property type="match status" value="1"/>
</dbReference>
<dbReference type="AlphaFoldDB" id="A0A160VJD3"/>
<keyword evidence="4 10" id="KW-0812">Transmembrane</keyword>
<dbReference type="GO" id="GO:0043953">
    <property type="term" value="P:protein transport by the Tat complex"/>
    <property type="evidence" value="ECO:0007669"/>
    <property type="project" value="InterPro"/>
</dbReference>
<evidence type="ECO:0000313" key="11">
    <source>
        <dbReference type="EMBL" id="CUV09334.1"/>
    </source>
</evidence>
<keyword evidence="6 10" id="KW-1133">Transmembrane helix</keyword>